<comment type="caution">
    <text evidence="1">The sequence shown here is derived from an EMBL/GenBank/DDBJ whole genome shotgun (WGS) entry which is preliminary data.</text>
</comment>
<evidence type="ECO:0000313" key="2">
    <source>
        <dbReference type="Proteomes" id="UP000239388"/>
    </source>
</evidence>
<dbReference type="Proteomes" id="UP000239388">
    <property type="component" value="Unassembled WGS sequence"/>
</dbReference>
<dbReference type="AlphaFoldDB" id="A0A2S8F7K0"/>
<dbReference type="OrthoDB" id="9996559at2"/>
<accession>A0A2S8F7K0</accession>
<sequence>MTQLSNVTLPSEPDVDVLKRLVRARQFLEHAKSHAAGGTEFDFMIATHGADNAIEFTLKLIADHVRYEEVSGATLPETELAQIAGVLFRFLRDTHSITLPYFQEIKALRQIRNLVQHGSFTPGADVNRLLTIADRFFSRICESIFGLEAAHLRIASIINDSTIQKHLNDAEDALTQKRWEDCVRSCRNAFEESLFRYRKDSPIASMEIPARLEVGELGMAAERYIVLLSEEMDTLRLKIDSNRLTRFNDIIKHLPTDPQTDPHGYFVLQRPWLKSDAEYCYGFVSDNILRWQSDEFEPLYVPDQPDDHRHDDMIDGVLLADGEIGCIYHELDHEIYLLYAPPPLREALCKLETEKVYAWNSKHYRNEVLESEIRSQVRLRYVRSELVTHDPPRWKVVLDIAREPLTWHRQDFENGNVVKETPTLQTCSKEELEDLYPMDSDAAQRVLDAREKHGMLNSNLLRQIKLTDSQIEWIESFMRI</sequence>
<protein>
    <submittedName>
        <fullName evidence="1">Uncharacterized protein</fullName>
    </submittedName>
</protein>
<dbReference type="EMBL" id="PUIB01000025">
    <property type="protein sequence ID" value="PQO28110.1"/>
    <property type="molecule type" value="Genomic_DNA"/>
</dbReference>
<name>A0A2S8F7K0_9BACT</name>
<evidence type="ECO:0000313" key="1">
    <source>
        <dbReference type="EMBL" id="PQO28110.1"/>
    </source>
</evidence>
<reference evidence="1 2" key="1">
    <citation type="submission" date="2018-02" db="EMBL/GenBank/DDBJ databases">
        <title>Comparative genomes isolates from brazilian mangrove.</title>
        <authorList>
            <person name="Araujo J.E."/>
            <person name="Taketani R.G."/>
            <person name="Silva M.C.P."/>
            <person name="Loureco M.V."/>
            <person name="Andreote F.D."/>
        </authorList>
    </citation>
    <scope>NUCLEOTIDE SEQUENCE [LARGE SCALE GENOMIC DNA]</scope>
    <source>
        <strain evidence="1 2">NAP PRIS-MGV</strain>
    </source>
</reference>
<organism evidence="1 2">
    <name type="scientific">Blastopirellula marina</name>
    <dbReference type="NCBI Taxonomy" id="124"/>
    <lineage>
        <taxon>Bacteria</taxon>
        <taxon>Pseudomonadati</taxon>
        <taxon>Planctomycetota</taxon>
        <taxon>Planctomycetia</taxon>
        <taxon>Pirellulales</taxon>
        <taxon>Pirellulaceae</taxon>
        <taxon>Blastopirellula</taxon>
    </lineage>
</organism>
<proteinExistence type="predicted"/>
<dbReference type="RefSeq" id="WP_105358389.1">
    <property type="nucleotide sequence ID" value="NZ_PUIB01000025.1"/>
</dbReference>
<gene>
    <name evidence="1" type="ORF">C5Y98_24700</name>
</gene>